<dbReference type="EC" id="5.1.3.11" evidence="4"/>
<dbReference type="InterPro" id="IPR028584">
    <property type="entry name" value="Cellobiose_2_epim"/>
</dbReference>
<evidence type="ECO:0000256" key="4">
    <source>
        <dbReference type="HAMAP-Rule" id="MF_00929"/>
    </source>
</evidence>
<dbReference type="InterPro" id="IPR012341">
    <property type="entry name" value="6hp_glycosidase-like_sf"/>
</dbReference>
<dbReference type="RefSeq" id="WP_013658329.1">
    <property type="nucleotide sequence ID" value="NC_015275.1"/>
</dbReference>
<comment type="function">
    <text evidence="4">Catalyzes the reversible epimerization of cellobiose to 4-O-beta-D-glucopyranosyl-D-mannose (Glc-Man).</text>
</comment>
<dbReference type="GO" id="GO:0005975">
    <property type="term" value="P:carbohydrate metabolic process"/>
    <property type="evidence" value="ECO:0007669"/>
    <property type="project" value="InterPro"/>
</dbReference>
<organism evidence="5 6">
    <name type="scientific">Cellulosilyticum lentocellum (strain ATCC 49066 / DSM 5427 / NCIMB 11756 / RHM5)</name>
    <name type="common">Clostridium lentocellum</name>
    <dbReference type="NCBI Taxonomy" id="642492"/>
    <lineage>
        <taxon>Bacteria</taxon>
        <taxon>Bacillati</taxon>
        <taxon>Bacillota</taxon>
        <taxon>Clostridia</taxon>
        <taxon>Lachnospirales</taxon>
        <taxon>Cellulosilyticaceae</taxon>
        <taxon>Cellulosilyticum</taxon>
    </lineage>
</organism>
<evidence type="ECO:0000313" key="5">
    <source>
        <dbReference type="EMBL" id="ADZ85052.1"/>
    </source>
</evidence>
<evidence type="ECO:0000256" key="2">
    <source>
        <dbReference type="ARBA" id="ARBA00008558"/>
    </source>
</evidence>
<dbReference type="EMBL" id="CP002582">
    <property type="protein sequence ID" value="ADZ85052.1"/>
    <property type="molecule type" value="Genomic_DNA"/>
</dbReference>
<dbReference type="Gene3D" id="1.50.10.10">
    <property type="match status" value="1"/>
</dbReference>
<comment type="similarity">
    <text evidence="4">Belongs to the cellobiose 2-epimerase family.</text>
</comment>
<evidence type="ECO:0000256" key="3">
    <source>
        <dbReference type="ARBA" id="ARBA00023235"/>
    </source>
</evidence>
<dbReference type="GO" id="GO:0047736">
    <property type="term" value="F:cellobiose epimerase activity"/>
    <property type="evidence" value="ECO:0007669"/>
    <property type="project" value="UniProtKB-UniRule"/>
</dbReference>
<sequence length="395" mass="46367">MFVAEVKEHLVNGIIPFWKKLRDNTYGGYYGYMNYDLELDQTAIKGCILNSRIMWFFSNAYLTLKDESLLEEATHAFEFMKAHCIDYKYGGVYWMLDYKGNPVEDMKHTYNQAFAIYALSSYYVASGNSEALDLAMGLFHKIESTCKDEYGYLEAFDRTWEPIDNHKLSDNKHMESEGKVAEKTMNTILHVLEAYTELYRVGKDVEVGRCLEKLLQMTELKVYNKEKRQLEVFFDTQLRSIADMHSYGHDIEAAWLLDRAALVLGNQDIIDRTKAYTVPIAYKVKEVAFEKGALNNERFNNDIDKTRIWWVQAESVVGFINAYEKTQDVAFLEVAKEIWQYIKTYFIDSRAHSEWYWQVDENGRPNKSYPIVEPWKCPYHNGRMCLEVIRRDINV</sequence>
<protein>
    <recommendedName>
        <fullName evidence="4">Cellobiose 2-epimerase</fullName>
        <shortName evidence="4">CE</shortName>
        <ecNumber evidence="4">5.1.3.11</ecNumber>
    </recommendedName>
</protein>
<dbReference type="PANTHER" id="PTHR15108">
    <property type="entry name" value="N-ACYLGLUCOSAMINE-2-EPIMERASE"/>
    <property type="match status" value="1"/>
</dbReference>
<dbReference type="STRING" id="642492.Clole_3362"/>
<dbReference type="KEGG" id="cle:Clole_3362"/>
<keyword evidence="3 4" id="KW-0413">Isomerase</keyword>
<dbReference type="Proteomes" id="UP000008467">
    <property type="component" value="Chromosome"/>
</dbReference>
<keyword evidence="6" id="KW-1185">Reference proteome</keyword>
<dbReference type="HOGENOM" id="CLU_046651_3_0_9"/>
<dbReference type="AlphaFoldDB" id="F2JR71"/>
<gene>
    <name evidence="5" type="ordered locus">Clole_3362</name>
</gene>
<dbReference type="BRENDA" id="5.1.3.11">
    <property type="organism ID" value="14472"/>
</dbReference>
<dbReference type="eggNOG" id="COG2942">
    <property type="taxonomic scope" value="Bacteria"/>
</dbReference>
<dbReference type="InterPro" id="IPR008928">
    <property type="entry name" value="6-hairpin_glycosidase_sf"/>
</dbReference>
<evidence type="ECO:0000256" key="1">
    <source>
        <dbReference type="ARBA" id="ARBA00001470"/>
    </source>
</evidence>
<reference evidence="5 6" key="1">
    <citation type="journal article" date="2011" name="J. Bacteriol.">
        <title>Complete genome sequence of the cellulose-degrading bacterium Cellulosilyticum lentocellum.</title>
        <authorList>
            <consortium name="US DOE Joint Genome Institute"/>
            <person name="Miller D.A."/>
            <person name="Suen G."/>
            <person name="Bruce D."/>
            <person name="Copeland A."/>
            <person name="Cheng J.F."/>
            <person name="Detter C."/>
            <person name="Goodwin L.A."/>
            <person name="Han C.S."/>
            <person name="Hauser L.J."/>
            <person name="Land M.L."/>
            <person name="Lapidus A."/>
            <person name="Lucas S."/>
            <person name="Meincke L."/>
            <person name="Pitluck S."/>
            <person name="Tapia R."/>
            <person name="Teshima H."/>
            <person name="Woyke T."/>
            <person name="Fox B.G."/>
            <person name="Angert E.R."/>
            <person name="Currie C.R."/>
        </authorList>
    </citation>
    <scope>NUCLEOTIDE SEQUENCE [LARGE SCALE GENOMIC DNA]</scope>
    <source>
        <strain evidence="6">ATCC 49066 / DSM 5427 / NCIMB 11756 / RHM5</strain>
    </source>
</reference>
<comment type="similarity">
    <text evidence="2">Belongs to the N-acylglucosamine 2-epimerase family.</text>
</comment>
<dbReference type="SUPFAM" id="SSF48208">
    <property type="entry name" value="Six-hairpin glycosidases"/>
    <property type="match status" value="1"/>
</dbReference>
<dbReference type="InterPro" id="IPR010819">
    <property type="entry name" value="AGE/CE"/>
</dbReference>
<accession>F2JR71</accession>
<dbReference type="Pfam" id="PF07221">
    <property type="entry name" value="GlcNAc_2-epim"/>
    <property type="match status" value="1"/>
</dbReference>
<comment type="catalytic activity">
    <reaction evidence="1 4">
        <text>D-cellobiose = beta-D-glucosyl-(1-&gt;4)-D-mannopyranose</text>
        <dbReference type="Rhea" id="RHEA:23384"/>
        <dbReference type="ChEBI" id="CHEBI:17057"/>
        <dbReference type="ChEBI" id="CHEBI:47931"/>
        <dbReference type="EC" id="5.1.3.11"/>
    </reaction>
</comment>
<dbReference type="HAMAP" id="MF_00929">
    <property type="entry name" value="Cellobiose_2_epim"/>
    <property type="match status" value="1"/>
</dbReference>
<evidence type="ECO:0000313" key="6">
    <source>
        <dbReference type="Proteomes" id="UP000008467"/>
    </source>
</evidence>
<proteinExistence type="inferred from homology"/>
<name>F2JR71_CELLD</name>